<dbReference type="RefSeq" id="WP_158572312.1">
    <property type="nucleotide sequence ID" value="NZ_AP019695.1"/>
</dbReference>
<protein>
    <submittedName>
        <fullName evidence="1">Uncharacterized protein</fullName>
    </submittedName>
</protein>
<evidence type="ECO:0000313" key="1">
    <source>
        <dbReference type="EMBL" id="BBK22418.1"/>
    </source>
</evidence>
<name>A0A6N4THT3_9FIRM</name>
<evidence type="ECO:0000313" key="2">
    <source>
        <dbReference type="Proteomes" id="UP000464754"/>
    </source>
</evidence>
<dbReference type="AlphaFoldDB" id="A0A6N4THT3"/>
<keyword evidence="2" id="KW-1185">Reference proteome</keyword>
<sequence length="48" mass="5670">MWKWTYPNEIKVIILDGDSLDKAYVEYKYEDNISDVHICKVATFGFPL</sequence>
<organism evidence="1 2">
    <name type="scientific">Amedibacterium intestinale</name>
    <dbReference type="NCBI Taxonomy" id="2583452"/>
    <lineage>
        <taxon>Bacteria</taxon>
        <taxon>Bacillati</taxon>
        <taxon>Bacillota</taxon>
        <taxon>Erysipelotrichia</taxon>
        <taxon>Erysipelotrichales</taxon>
        <taxon>Erysipelotrichaceae</taxon>
        <taxon>Amedibacterium</taxon>
    </lineage>
</organism>
<proteinExistence type="predicted"/>
<reference evidence="2" key="1">
    <citation type="submission" date="2019-05" db="EMBL/GenBank/DDBJ databases">
        <title>Complete genome sequencing of Absiella argi strain JCM 30884.</title>
        <authorList>
            <person name="Sakamoto M."/>
            <person name="Murakami T."/>
            <person name="Mori H."/>
        </authorList>
    </citation>
    <scope>NUCLEOTIDE SEQUENCE [LARGE SCALE GENOMIC DNA]</scope>
    <source>
        <strain evidence="2">JCM 30884</strain>
    </source>
</reference>
<dbReference type="Proteomes" id="UP000464754">
    <property type="component" value="Chromosome"/>
</dbReference>
<gene>
    <name evidence="1" type="ORF">Aargi30884_13210</name>
</gene>
<dbReference type="EMBL" id="AP019695">
    <property type="protein sequence ID" value="BBK22418.1"/>
    <property type="molecule type" value="Genomic_DNA"/>
</dbReference>
<accession>A0A6N4THT3</accession>
<dbReference type="KEGG" id="aarg:Aargi30884_13210"/>